<gene>
    <name evidence="2" type="ORF">Csa_2G379230</name>
</gene>
<dbReference type="AlphaFoldDB" id="A0A0A0LSB3"/>
<reference evidence="2 3" key="1">
    <citation type="journal article" date="2009" name="Nat. Genet.">
        <title>The genome of the cucumber, Cucumis sativus L.</title>
        <authorList>
            <person name="Huang S."/>
            <person name="Li R."/>
            <person name="Zhang Z."/>
            <person name="Li L."/>
            <person name="Gu X."/>
            <person name="Fan W."/>
            <person name="Lucas W.J."/>
            <person name="Wang X."/>
            <person name="Xie B."/>
            <person name="Ni P."/>
            <person name="Ren Y."/>
            <person name="Zhu H."/>
            <person name="Li J."/>
            <person name="Lin K."/>
            <person name="Jin W."/>
            <person name="Fei Z."/>
            <person name="Li G."/>
            <person name="Staub J."/>
            <person name="Kilian A."/>
            <person name="van der Vossen E.A."/>
            <person name="Wu Y."/>
            <person name="Guo J."/>
            <person name="He J."/>
            <person name="Jia Z."/>
            <person name="Ren Y."/>
            <person name="Tian G."/>
            <person name="Lu Y."/>
            <person name="Ruan J."/>
            <person name="Qian W."/>
            <person name="Wang M."/>
            <person name="Huang Q."/>
            <person name="Li B."/>
            <person name="Xuan Z."/>
            <person name="Cao J."/>
            <person name="Asan"/>
            <person name="Wu Z."/>
            <person name="Zhang J."/>
            <person name="Cai Q."/>
            <person name="Bai Y."/>
            <person name="Zhao B."/>
            <person name="Han Y."/>
            <person name="Li Y."/>
            <person name="Li X."/>
            <person name="Wang S."/>
            <person name="Shi Q."/>
            <person name="Liu S."/>
            <person name="Cho W.K."/>
            <person name="Kim J.Y."/>
            <person name="Xu Y."/>
            <person name="Heller-Uszynska K."/>
            <person name="Miao H."/>
            <person name="Cheng Z."/>
            <person name="Zhang S."/>
            <person name="Wu J."/>
            <person name="Yang Y."/>
            <person name="Kang H."/>
            <person name="Li M."/>
            <person name="Liang H."/>
            <person name="Ren X."/>
            <person name="Shi Z."/>
            <person name="Wen M."/>
            <person name="Jian M."/>
            <person name="Yang H."/>
            <person name="Zhang G."/>
            <person name="Yang Z."/>
            <person name="Chen R."/>
            <person name="Liu S."/>
            <person name="Li J."/>
            <person name="Ma L."/>
            <person name="Liu H."/>
            <person name="Zhou Y."/>
            <person name="Zhao J."/>
            <person name="Fang X."/>
            <person name="Li G."/>
            <person name="Fang L."/>
            <person name="Li Y."/>
            <person name="Liu D."/>
            <person name="Zheng H."/>
            <person name="Zhang Y."/>
            <person name="Qin N."/>
            <person name="Li Z."/>
            <person name="Yang G."/>
            <person name="Yang S."/>
            <person name="Bolund L."/>
            <person name="Kristiansen K."/>
            <person name="Zheng H."/>
            <person name="Li S."/>
            <person name="Zhang X."/>
            <person name="Yang H."/>
            <person name="Wang J."/>
            <person name="Sun R."/>
            <person name="Zhang B."/>
            <person name="Jiang S."/>
            <person name="Wang J."/>
            <person name="Du Y."/>
            <person name="Li S."/>
        </authorList>
    </citation>
    <scope>NUCLEOTIDE SEQUENCE [LARGE SCALE GENOMIC DNA]</scope>
    <source>
        <strain evidence="3">cv. 9930</strain>
    </source>
</reference>
<keyword evidence="3" id="KW-1185">Reference proteome</keyword>
<reference evidence="2 3" key="3">
    <citation type="journal article" date="2010" name="BMC Genomics">
        <title>Transcriptome sequencing and comparative analysis of cucumber flowers with different sex types.</title>
        <authorList>
            <person name="Guo S."/>
            <person name="Zheng Y."/>
            <person name="Joung J.G."/>
            <person name="Liu S."/>
            <person name="Zhang Z."/>
            <person name="Crasta O.R."/>
            <person name="Sobral B.W."/>
            <person name="Xu Y."/>
            <person name="Huang S."/>
            <person name="Fei Z."/>
        </authorList>
    </citation>
    <scope>NUCLEOTIDE SEQUENCE [LARGE SCALE GENOMIC DNA]</scope>
    <source>
        <strain evidence="3">cv. 9930</strain>
    </source>
</reference>
<reference evidence="2 3" key="2">
    <citation type="journal article" date="2009" name="PLoS ONE">
        <title>An integrated genetic and cytogenetic map of the cucumber genome.</title>
        <authorList>
            <person name="Ren Y."/>
            <person name="Zhang Z."/>
            <person name="Liu J."/>
            <person name="Staub J.E."/>
            <person name="Han Y."/>
            <person name="Cheng Z."/>
            <person name="Li X."/>
            <person name="Lu J."/>
            <person name="Miao H."/>
            <person name="Kang H."/>
            <person name="Xie B."/>
            <person name="Gu X."/>
            <person name="Wang X."/>
            <person name="Du Y."/>
            <person name="Jin W."/>
            <person name="Huang S."/>
        </authorList>
    </citation>
    <scope>NUCLEOTIDE SEQUENCE [LARGE SCALE GENOMIC DNA]</scope>
    <source>
        <strain evidence="3">cv. 9930</strain>
    </source>
</reference>
<accession>A0A0A0LSB3</accession>
<evidence type="ECO:0000313" key="3">
    <source>
        <dbReference type="Proteomes" id="UP000029981"/>
    </source>
</evidence>
<feature type="compositionally biased region" description="Polar residues" evidence="1">
    <location>
        <begin position="21"/>
        <end position="31"/>
    </location>
</feature>
<protein>
    <submittedName>
        <fullName evidence="2">Uncharacterized protein</fullName>
    </submittedName>
</protein>
<dbReference type="Proteomes" id="UP000029981">
    <property type="component" value="Chromosome 2"/>
</dbReference>
<dbReference type="EMBL" id="CM002923">
    <property type="protein sequence ID" value="KGN62891.1"/>
    <property type="molecule type" value="Genomic_DNA"/>
</dbReference>
<dbReference type="Gramene" id="KGN62891">
    <property type="protein sequence ID" value="KGN62891"/>
    <property type="gene ID" value="Csa_2G379230"/>
</dbReference>
<feature type="compositionally biased region" description="Basic residues" evidence="1">
    <location>
        <begin position="1"/>
        <end position="10"/>
    </location>
</feature>
<name>A0A0A0LSB3_CUCSA</name>
<feature type="region of interest" description="Disordered" evidence="1">
    <location>
        <begin position="1"/>
        <end position="31"/>
    </location>
</feature>
<organism evidence="2 3">
    <name type="scientific">Cucumis sativus</name>
    <name type="common">Cucumber</name>
    <dbReference type="NCBI Taxonomy" id="3659"/>
    <lineage>
        <taxon>Eukaryota</taxon>
        <taxon>Viridiplantae</taxon>
        <taxon>Streptophyta</taxon>
        <taxon>Embryophyta</taxon>
        <taxon>Tracheophyta</taxon>
        <taxon>Spermatophyta</taxon>
        <taxon>Magnoliopsida</taxon>
        <taxon>eudicotyledons</taxon>
        <taxon>Gunneridae</taxon>
        <taxon>Pentapetalae</taxon>
        <taxon>rosids</taxon>
        <taxon>fabids</taxon>
        <taxon>Cucurbitales</taxon>
        <taxon>Cucurbitaceae</taxon>
        <taxon>Benincaseae</taxon>
        <taxon>Cucumis</taxon>
    </lineage>
</organism>
<reference evidence="2 3" key="4">
    <citation type="journal article" date="2011" name="BMC Genomics">
        <title>RNA-Seq improves annotation of protein-coding genes in the cucumber genome.</title>
        <authorList>
            <person name="Li Z."/>
            <person name="Zhang Z."/>
            <person name="Yan P."/>
            <person name="Huang S."/>
            <person name="Fei Z."/>
            <person name="Lin K."/>
        </authorList>
    </citation>
    <scope>NUCLEOTIDE SEQUENCE [LARGE SCALE GENOMIC DNA]</scope>
    <source>
        <strain evidence="3">cv. 9930</strain>
    </source>
</reference>
<evidence type="ECO:0000313" key="2">
    <source>
        <dbReference type="EMBL" id="KGN62891.1"/>
    </source>
</evidence>
<proteinExistence type="predicted"/>
<evidence type="ECO:0000256" key="1">
    <source>
        <dbReference type="SAM" id="MobiDB-lite"/>
    </source>
</evidence>
<sequence>MHKIQRKRGSRTLDLDRNRHSPQSTRNALNIPSVQLIERRRNKLEMKESKKSIEFDHRLKLKAKGNEIGGKKNKYGGNGRS</sequence>